<dbReference type="OrthoDB" id="6509636at2759"/>
<dbReference type="Proteomes" id="UP000030671">
    <property type="component" value="Unassembled WGS sequence"/>
</dbReference>
<dbReference type="PANTHER" id="PTHR24096:SF422">
    <property type="entry name" value="BCDNA.GH02901"/>
    <property type="match status" value="1"/>
</dbReference>
<dbReference type="PROSITE" id="PS00455">
    <property type="entry name" value="AMP_BINDING"/>
    <property type="match status" value="1"/>
</dbReference>
<evidence type="ECO:0000313" key="3">
    <source>
        <dbReference type="EMBL" id="ETW87098.1"/>
    </source>
</evidence>
<protein>
    <submittedName>
        <fullName evidence="3">Uncharacterized protein</fullName>
    </submittedName>
</protein>
<dbReference type="EMBL" id="KI925454">
    <property type="protein sequence ID" value="ETW87098.1"/>
    <property type="molecule type" value="Genomic_DNA"/>
</dbReference>
<dbReference type="RefSeq" id="XP_009541040.1">
    <property type="nucleotide sequence ID" value="XM_009542745.1"/>
</dbReference>
<organism evidence="3 4">
    <name type="scientific">Heterobasidion irregulare (strain TC 32-1)</name>
    <dbReference type="NCBI Taxonomy" id="747525"/>
    <lineage>
        <taxon>Eukaryota</taxon>
        <taxon>Fungi</taxon>
        <taxon>Dikarya</taxon>
        <taxon>Basidiomycota</taxon>
        <taxon>Agaricomycotina</taxon>
        <taxon>Agaricomycetes</taxon>
        <taxon>Russulales</taxon>
        <taxon>Bondarzewiaceae</taxon>
        <taxon>Heterobasidion</taxon>
        <taxon>Heterobasidion annosum species complex</taxon>
    </lineage>
</organism>
<dbReference type="AlphaFoldDB" id="W4KMM6"/>
<dbReference type="KEGG" id="hir:HETIRDRAFT_166625"/>
<dbReference type="STRING" id="747525.W4KMM6"/>
<dbReference type="InParanoid" id="W4KMM6"/>
<dbReference type="InterPro" id="IPR020845">
    <property type="entry name" value="AMP-binding_CS"/>
</dbReference>
<dbReference type="SUPFAM" id="SSF56801">
    <property type="entry name" value="Acetyl-CoA synthetase-like"/>
    <property type="match status" value="1"/>
</dbReference>
<dbReference type="InterPro" id="IPR042099">
    <property type="entry name" value="ANL_N_sf"/>
</dbReference>
<dbReference type="GO" id="GO:0016405">
    <property type="term" value="F:CoA-ligase activity"/>
    <property type="evidence" value="ECO:0007669"/>
    <property type="project" value="TreeGrafter"/>
</dbReference>
<dbReference type="GeneID" id="20668070"/>
<gene>
    <name evidence="3" type="ORF">HETIRDRAFT_166625</name>
</gene>
<feature type="domain" description="AMP-binding enzyme C-terminal" evidence="2">
    <location>
        <begin position="471"/>
        <end position="558"/>
    </location>
</feature>
<dbReference type="HOGENOM" id="CLU_000022_59_2_1"/>
<dbReference type="Pfam" id="PF00501">
    <property type="entry name" value="AMP-binding"/>
    <property type="match status" value="1"/>
</dbReference>
<evidence type="ECO:0000259" key="1">
    <source>
        <dbReference type="Pfam" id="PF00501"/>
    </source>
</evidence>
<dbReference type="InterPro" id="IPR025110">
    <property type="entry name" value="AMP-bd_C"/>
</dbReference>
<reference evidence="3 4" key="1">
    <citation type="journal article" date="2012" name="New Phytol.">
        <title>Insight into trade-off between wood decay and parasitism from the genome of a fungal forest pathogen.</title>
        <authorList>
            <person name="Olson A."/>
            <person name="Aerts A."/>
            <person name="Asiegbu F."/>
            <person name="Belbahri L."/>
            <person name="Bouzid O."/>
            <person name="Broberg A."/>
            <person name="Canback B."/>
            <person name="Coutinho P.M."/>
            <person name="Cullen D."/>
            <person name="Dalman K."/>
            <person name="Deflorio G."/>
            <person name="van Diepen L.T."/>
            <person name="Dunand C."/>
            <person name="Duplessis S."/>
            <person name="Durling M."/>
            <person name="Gonthier P."/>
            <person name="Grimwood J."/>
            <person name="Fossdal C.G."/>
            <person name="Hansson D."/>
            <person name="Henrissat B."/>
            <person name="Hietala A."/>
            <person name="Himmelstrand K."/>
            <person name="Hoffmeister D."/>
            <person name="Hogberg N."/>
            <person name="James T.Y."/>
            <person name="Karlsson M."/>
            <person name="Kohler A."/>
            <person name="Kues U."/>
            <person name="Lee Y.H."/>
            <person name="Lin Y.C."/>
            <person name="Lind M."/>
            <person name="Lindquist E."/>
            <person name="Lombard V."/>
            <person name="Lucas S."/>
            <person name="Lunden K."/>
            <person name="Morin E."/>
            <person name="Murat C."/>
            <person name="Park J."/>
            <person name="Raffaello T."/>
            <person name="Rouze P."/>
            <person name="Salamov A."/>
            <person name="Schmutz J."/>
            <person name="Solheim H."/>
            <person name="Stahlberg J."/>
            <person name="Velez H."/>
            <person name="de Vries R.P."/>
            <person name="Wiebenga A."/>
            <person name="Woodward S."/>
            <person name="Yakovlev I."/>
            <person name="Garbelotto M."/>
            <person name="Martin F."/>
            <person name="Grigoriev I.V."/>
            <person name="Stenlid J."/>
        </authorList>
    </citation>
    <scope>NUCLEOTIDE SEQUENCE [LARGE SCALE GENOMIC DNA]</scope>
    <source>
        <strain evidence="3 4">TC 32-1</strain>
    </source>
</reference>
<dbReference type="eggNOG" id="KOG1176">
    <property type="taxonomic scope" value="Eukaryota"/>
</dbReference>
<dbReference type="Gene3D" id="3.40.50.12780">
    <property type="entry name" value="N-terminal domain of ligase-like"/>
    <property type="match status" value="1"/>
</dbReference>
<dbReference type="InterPro" id="IPR045851">
    <property type="entry name" value="AMP-bd_C_sf"/>
</dbReference>
<dbReference type="Gene3D" id="3.30.300.30">
    <property type="match status" value="1"/>
</dbReference>
<name>W4KMM6_HETIT</name>
<evidence type="ECO:0000259" key="2">
    <source>
        <dbReference type="Pfam" id="PF13193"/>
    </source>
</evidence>
<proteinExistence type="predicted"/>
<dbReference type="InterPro" id="IPR000873">
    <property type="entry name" value="AMP-dep_synth/lig_dom"/>
</dbReference>
<evidence type="ECO:0000313" key="4">
    <source>
        <dbReference type="Proteomes" id="UP000030671"/>
    </source>
</evidence>
<dbReference type="PANTHER" id="PTHR24096">
    <property type="entry name" value="LONG-CHAIN-FATTY-ACID--COA LIGASE"/>
    <property type="match status" value="1"/>
</dbReference>
<dbReference type="FunCoup" id="W4KMM6">
    <property type="interactions" value="328"/>
</dbReference>
<sequence>MAEIHSQAPITFIPDNLTIPQFFLDYHHPLRPVREATTPIFIDDDNGRKIGLEEARTRAYGLANSLSLRFGFDQEEVVCLFSPNHVDYAVVLWAVHRLGGVITPSNASYTTEELVHQLQITHSSFVVVHSSFLHTAAEACRRVGISSERIIILDQASSPLHATPSHPSVPELIEDGLTQRCNFVEKRLAPGEAKTKLALLCMSSGTTGKPKAVAIAHYALIANVIQLVAHHGDAETKLGTPAEERRFRRGDIAVAVLPFSHIYGLVVILHKPIFEAMALVIVPKFDFPRFLDSIVRYKITHLFVVPPMIVLLCKHPIVKQYDLSRVRFCVSGAAPLSSELIGQLAYILPSSAIGQGYGMTETCTAVTLTSASRWVDRSGSVGTLLPGVVARIVKADGTLAKPGESGEMIVHSPSNALGYVGNEKETSATFSNGWVKTGDEVIYNESDDEFYIVDRLKEMIKVRGFQVAPAELEGHLLGHPDIADACVVGVPDEFSGEIPFAFVVMRAHAAQRIHNSAWEADSMRSAISKHVSDAKVKYKWLTGGVEFLDVIPKTPSGKLLRRLLRDKARALRAKAKVTNPRADTRTEVAMEARAKL</sequence>
<accession>W4KMM6</accession>
<keyword evidence="4" id="KW-1185">Reference proteome</keyword>
<feature type="domain" description="AMP-dependent synthetase/ligase" evidence="1">
    <location>
        <begin position="39"/>
        <end position="419"/>
    </location>
</feature>
<dbReference type="Pfam" id="PF13193">
    <property type="entry name" value="AMP-binding_C"/>
    <property type="match status" value="1"/>
</dbReference>